<dbReference type="InterPro" id="IPR051131">
    <property type="entry name" value="NEK_Ser/Thr_kinase_NIMA"/>
</dbReference>
<accession>A0A146K2Z6</accession>
<evidence type="ECO:0000256" key="5">
    <source>
        <dbReference type="ARBA" id="ARBA00022741"/>
    </source>
</evidence>
<dbReference type="GO" id="GO:0005524">
    <property type="term" value="F:ATP binding"/>
    <property type="evidence" value="ECO:0007669"/>
    <property type="project" value="UniProtKB-UniRule"/>
</dbReference>
<dbReference type="InterPro" id="IPR008271">
    <property type="entry name" value="Ser/Thr_kinase_AS"/>
</dbReference>
<comment type="catalytic activity">
    <reaction evidence="8">
        <text>L-threonyl-[protein] + ATP = O-phospho-L-threonyl-[protein] + ADP + H(+)</text>
        <dbReference type="Rhea" id="RHEA:46608"/>
        <dbReference type="Rhea" id="RHEA-COMP:11060"/>
        <dbReference type="Rhea" id="RHEA-COMP:11605"/>
        <dbReference type="ChEBI" id="CHEBI:15378"/>
        <dbReference type="ChEBI" id="CHEBI:30013"/>
        <dbReference type="ChEBI" id="CHEBI:30616"/>
        <dbReference type="ChEBI" id="CHEBI:61977"/>
        <dbReference type="ChEBI" id="CHEBI:456216"/>
        <dbReference type="EC" id="2.7.11.1"/>
    </reaction>
</comment>
<dbReference type="FunFam" id="3.30.200.20:FF:000097">
    <property type="entry name" value="Probable serine/threonine-protein kinase nek1"/>
    <property type="match status" value="1"/>
</dbReference>
<keyword evidence="4" id="KW-0808">Transferase</keyword>
<reference evidence="13" key="1">
    <citation type="submission" date="2015-07" db="EMBL/GenBank/DDBJ databases">
        <title>Adaptation to a free-living lifestyle via gene acquisitions in the diplomonad Trepomonas sp. PC1.</title>
        <authorList>
            <person name="Xu F."/>
            <person name="Jerlstrom-Hultqvist J."/>
            <person name="Kolisko M."/>
            <person name="Simpson A.G.B."/>
            <person name="Roger A.J."/>
            <person name="Svard S.G."/>
            <person name="Andersson J.O."/>
        </authorList>
    </citation>
    <scope>NUCLEOTIDE SEQUENCE</scope>
    <source>
        <strain evidence="13">PC1</strain>
    </source>
</reference>
<organism evidence="13">
    <name type="scientific">Trepomonas sp. PC1</name>
    <dbReference type="NCBI Taxonomy" id="1076344"/>
    <lineage>
        <taxon>Eukaryota</taxon>
        <taxon>Metamonada</taxon>
        <taxon>Diplomonadida</taxon>
        <taxon>Hexamitidae</taxon>
        <taxon>Hexamitinae</taxon>
        <taxon>Trepomonas</taxon>
    </lineage>
</organism>
<dbReference type="Gene3D" id="3.30.200.20">
    <property type="entry name" value="Phosphorylase Kinase, domain 1"/>
    <property type="match status" value="1"/>
</dbReference>
<evidence type="ECO:0000256" key="8">
    <source>
        <dbReference type="ARBA" id="ARBA00047899"/>
    </source>
</evidence>
<evidence type="ECO:0000256" key="10">
    <source>
        <dbReference type="PROSITE-ProRule" id="PRU10141"/>
    </source>
</evidence>
<dbReference type="Gene3D" id="1.10.510.10">
    <property type="entry name" value="Transferase(Phosphotransferase) domain 1"/>
    <property type="match status" value="1"/>
</dbReference>
<dbReference type="PANTHER" id="PTHR44899:SF3">
    <property type="entry name" value="SERINE_THREONINE-PROTEIN KINASE NEK1"/>
    <property type="match status" value="1"/>
</dbReference>
<dbReference type="PANTHER" id="PTHR44899">
    <property type="entry name" value="CAMK FAMILY PROTEIN KINASE"/>
    <property type="match status" value="1"/>
</dbReference>
<dbReference type="PROSITE" id="PS00108">
    <property type="entry name" value="PROTEIN_KINASE_ST"/>
    <property type="match status" value="1"/>
</dbReference>
<feature type="domain" description="Protein kinase" evidence="12">
    <location>
        <begin position="7"/>
        <end position="261"/>
    </location>
</feature>
<evidence type="ECO:0000256" key="4">
    <source>
        <dbReference type="ARBA" id="ARBA00022679"/>
    </source>
</evidence>
<evidence type="ECO:0000256" key="7">
    <source>
        <dbReference type="ARBA" id="ARBA00022840"/>
    </source>
</evidence>
<evidence type="ECO:0000256" key="11">
    <source>
        <dbReference type="RuleBase" id="RU000304"/>
    </source>
</evidence>
<dbReference type="PROSITE" id="PS00107">
    <property type="entry name" value="PROTEIN_KINASE_ATP"/>
    <property type="match status" value="1"/>
</dbReference>
<dbReference type="PROSITE" id="PS50011">
    <property type="entry name" value="PROTEIN_KINASE_DOM"/>
    <property type="match status" value="1"/>
</dbReference>
<keyword evidence="5 10" id="KW-0547">Nucleotide-binding</keyword>
<dbReference type="InterPro" id="IPR017441">
    <property type="entry name" value="Protein_kinase_ATP_BS"/>
</dbReference>
<comment type="similarity">
    <text evidence="1">Belongs to the protein kinase superfamily. NEK Ser/Thr protein kinase family. NIMA subfamily.</text>
</comment>
<evidence type="ECO:0000256" key="9">
    <source>
        <dbReference type="ARBA" id="ARBA00048679"/>
    </source>
</evidence>
<feature type="binding site" evidence="10">
    <location>
        <position position="36"/>
    </location>
    <ligand>
        <name>ATP</name>
        <dbReference type="ChEBI" id="CHEBI:30616"/>
    </ligand>
</feature>
<evidence type="ECO:0000256" key="2">
    <source>
        <dbReference type="ARBA" id="ARBA00012513"/>
    </source>
</evidence>
<sequence>MEDISNYEEIKILGRGSFGTVSLVKFKPDEKQYALKVIPIGRLDADTQKYMFQEAEILKKLDHPNIVRYYTSFVRGHMMYIVMEYANYKSLFEYINKRIVTNKPFNKEEIANIAYQMLESLQYLHSQHILHRDLKPENIFLHRENGQIRVKIGDFGLAKILSTLAKGQSAVGSQFYMPPEIFKRKSYAYECDVWSFGCVFYIMNALKLPFYDANQQVYIDDIQKINYKPLPDKAAQEVISAVFQYQERRVKISDIMKMEFFTQSKQQIQADQYQDVANNPHENLAIPSIKGLQENFAEVAEVKRMDPPVAVKQKEPVQQKGGCC</sequence>
<dbReference type="GO" id="GO:0004674">
    <property type="term" value="F:protein serine/threonine kinase activity"/>
    <property type="evidence" value="ECO:0007669"/>
    <property type="project" value="UniProtKB-KW"/>
</dbReference>
<evidence type="ECO:0000313" key="13">
    <source>
        <dbReference type="EMBL" id="JAP91077.1"/>
    </source>
</evidence>
<name>A0A146K2Z6_9EUKA</name>
<protein>
    <recommendedName>
        <fullName evidence="2">non-specific serine/threonine protein kinase</fullName>
        <ecNumber evidence="2">2.7.11.1</ecNumber>
    </recommendedName>
</protein>
<dbReference type="SUPFAM" id="SSF56112">
    <property type="entry name" value="Protein kinase-like (PK-like)"/>
    <property type="match status" value="1"/>
</dbReference>
<keyword evidence="3 11" id="KW-0723">Serine/threonine-protein kinase</keyword>
<keyword evidence="7 10" id="KW-0067">ATP-binding</keyword>
<dbReference type="EC" id="2.7.11.1" evidence="2"/>
<evidence type="ECO:0000256" key="1">
    <source>
        <dbReference type="ARBA" id="ARBA00010886"/>
    </source>
</evidence>
<dbReference type="SMART" id="SM00220">
    <property type="entry name" value="S_TKc"/>
    <property type="match status" value="1"/>
</dbReference>
<dbReference type="EMBL" id="GDID01005529">
    <property type="protein sequence ID" value="JAP91077.1"/>
    <property type="molecule type" value="Transcribed_RNA"/>
</dbReference>
<dbReference type="InterPro" id="IPR000719">
    <property type="entry name" value="Prot_kinase_dom"/>
</dbReference>
<dbReference type="InterPro" id="IPR011009">
    <property type="entry name" value="Kinase-like_dom_sf"/>
</dbReference>
<dbReference type="AlphaFoldDB" id="A0A146K2Z6"/>
<gene>
    <name evidence="13" type="ORF">TPC1_17415</name>
</gene>
<evidence type="ECO:0000256" key="3">
    <source>
        <dbReference type="ARBA" id="ARBA00022527"/>
    </source>
</evidence>
<evidence type="ECO:0000256" key="6">
    <source>
        <dbReference type="ARBA" id="ARBA00022777"/>
    </source>
</evidence>
<evidence type="ECO:0000259" key="12">
    <source>
        <dbReference type="PROSITE" id="PS50011"/>
    </source>
</evidence>
<dbReference type="Pfam" id="PF00069">
    <property type="entry name" value="Pkinase"/>
    <property type="match status" value="1"/>
</dbReference>
<comment type="catalytic activity">
    <reaction evidence="9">
        <text>L-seryl-[protein] + ATP = O-phospho-L-seryl-[protein] + ADP + H(+)</text>
        <dbReference type="Rhea" id="RHEA:17989"/>
        <dbReference type="Rhea" id="RHEA-COMP:9863"/>
        <dbReference type="Rhea" id="RHEA-COMP:11604"/>
        <dbReference type="ChEBI" id="CHEBI:15378"/>
        <dbReference type="ChEBI" id="CHEBI:29999"/>
        <dbReference type="ChEBI" id="CHEBI:30616"/>
        <dbReference type="ChEBI" id="CHEBI:83421"/>
        <dbReference type="ChEBI" id="CHEBI:456216"/>
        <dbReference type="EC" id="2.7.11.1"/>
    </reaction>
</comment>
<keyword evidence="6 13" id="KW-0418">Kinase</keyword>
<proteinExistence type="inferred from homology"/>